<gene>
    <name evidence="2" type="ORF">V6N12_061017</name>
</gene>
<protein>
    <submittedName>
        <fullName evidence="2">Uncharacterized protein</fullName>
    </submittedName>
</protein>
<dbReference type="EMBL" id="JBBPBM010000021">
    <property type="protein sequence ID" value="KAK8548095.1"/>
    <property type="molecule type" value="Genomic_DNA"/>
</dbReference>
<feature type="compositionally biased region" description="Polar residues" evidence="1">
    <location>
        <begin position="1"/>
        <end position="11"/>
    </location>
</feature>
<evidence type="ECO:0000313" key="2">
    <source>
        <dbReference type="EMBL" id="KAK8548095.1"/>
    </source>
</evidence>
<proteinExistence type="predicted"/>
<organism evidence="2 3">
    <name type="scientific">Hibiscus sabdariffa</name>
    <name type="common">roselle</name>
    <dbReference type="NCBI Taxonomy" id="183260"/>
    <lineage>
        <taxon>Eukaryota</taxon>
        <taxon>Viridiplantae</taxon>
        <taxon>Streptophyta</taxon>
        <taxon>Embryophyta</taxon>
        <taxon>Tracheophyta</taxon>
        <taxon>Spermatophyta</taxon>
        <taxon>Magnoliopsida</taxon>
        <taxon>eudicotyledons</taxon>
        <taxon>Gunneridae</taxon>
        <taxon>Pentapetalae</taxon>
        <taxon>rosids</taxon>
        <taxon>malvids</taxon>
        <taxon>Malvales</taxon>
        <taxon>Malvaceae</taxon>
        <taxon>Malvoideae</taxon>
        <taxon>Hibiscus</taxon>
    </lineage>
</organism>
<evidence type="ECO:0000256" key="1">
    <source>
        <dbReference type="SAM" id="MobiDB-lite"/>
    </source>
</evidence>
<sequence length="271" mass="28970">MSISPKLSSVGSGVIGQLNGRPPDDIDQVGTPRMLERVASPADPVDVRNPKKAKGGISPNDLGDEVCAMEADGAHDSALLGHDPTLNVGHGLVVNDGTSEVGQGFKDSSGVSEPKRVASYAKATTSGLNREGWFANEQSLNTDEVVVLDEDCIILEDGDFPTIKFSERNVRNPGIVDTSTTEVRMEEEIYIDDQSNKYGPWMVAKPQRRSIRCPEVRGKSTGAANLDTGSCFMILREDDLEPDASRMTDGLADVDGYGNTTNLGIMTSPKG</sequence>
<dbReference type="Proteomes" id="UP001472677">
    <property type="component" value="Unassembled WGS sequence"/>
</dbReference>
<evidence type="ECO:0000313" key="3">
    <source>
        <dbReference type="Proteomes" id="UP001472677"/>
    </source>
</evidence>
<feature type="region of interest" description="Disordered" evidence="1">
    <location>
        <begin position="1"/>
        <end position="61"/>
    </location>
</feature>
<reference evidence="2 3" key="1">
    <citation type="journal article" date="2024" name="G3 (Bethesda)">
        <title>Genome assembly of Hibiscus sabdariffa L. provides insights into metabolisms of medicinal natural products.</title>
        <authorList>
            <person name="Kim T."/>
        </authorList>
    </citation>
    <scope>NUCLEOTIDE SEQUENCE [LARGE SCALE GENOMIC DNA]</scope>
    <source>
        <strain evidence="2">TK-2024</strain>
        <tissue evidence="2">Old leaves</tissue>
    </source>
</reference>
<keyword evidence="3" id="KW-1185">Reference proteome</keyword>
<accession>A0ABR2DVZ8</accession>
<name>A0ABR2DVZ8_9ROSI</name>
<comment type="caution">
    <text evidence="2">The sequence shown here is derived from an EMBL/GenBank/DDBJ whole genome shotgun (WGS) entry which is preliminary data.</text>
</comment>